<name>A0A445N3K0_9BACT</name>
<dbReference type="Pfam" id="PF20660">
    <property type="entry name" value="DUF6812"/>
    <property type="match status" value="1"/>
</dbReference>
<sequence>MEQIKSRYKVEPRYITVKTTDGDTISGYVNIGIKERVSDLFTKAATQFIVLYDAEHKGASAKVLFINKNHIIWAEPEDN</sequence>
<dbReference type="InterPro" id="IPR049210">
    <property type="entry name" value="DUF6812"/>
</dbReference>
<proteinExistence type="predicted"/>
<reference evidence="1" key="1">
    <citation type="submission" date="2018-01" db="EMBL/GenBank/DDBJ databases">
        <authorList>
            <person name="Regsiter A."/>
            <person name="William W."/>
        </authorList>
    </citation>
    <scope>NUCLEOTIDE SEQUENCE</scope>
    <source>
        <strain evidence="1">TRIP AH-1</strain>
    </source>
</reference>
<organism evidence="1">
    <name type="scientific">uncultured Desulfobacterium sp</name>
    <dbReference type="NCBI Taxonomy" id="201089"/>
    <lineage>
        <taxon>Bacteria</taxon>
        <taxon>Pseudomonadati</taxon>
        <taxon>Thermodesulfobacteriota</taxon>
        <taxon>Desulfobacteria</taxon>
        <taxon>Desulfobacterales</taxon>
        <taxon>Desulfobacteriaceae</taxon>
        <taxon>Desulfobacterium</taxon>
        <taxon>environmental samples</taxon>
    </lineage>
</organism>
<dbReference type="AlphaFoldDB" id="A0A445N3K0"/>
<evidence type="ECO:0000313" key="1">
    <source>
        <dbReference type="EMBL" id="SPD76261.1"/>
    </source>
</evidence>
<accession>A0A445N3K0</accession>
<dbReference type="EMBL" id="OJIN01000234">
    <property type="protein sequence ID" value="SPD76261.1"/>
    <property type="molecule type" value="Genomic_DNA"/>
</dbReference>
<protein>
    <submittedName>
        <fullName evidence="1">Uncharacterized protein</fullName>
    </submittedName>
</protein>
<gene>
    <name evidence="1" type="ORF">PITCH_A880013</name>
</gene>